<feature type="compositionally biased region" description="Basic and acidic residues" evidence="1">
    <location>
        <begin position="76"/>
        <end position="88"/>
    </location>
</feature>
<feature type="region of interest" description="Disordered" evidence="1">
    <location>
        <begin position="118"/>
        <end position="146"/>
    </location>
</feature>
<dbReference type="OrthoDB" id="691969at2759"/>
<evidence type="ECO:0000313" key="3">
    <source>
        <dbReference type="EMBL" id="KAF8717099.1"/>
    </source>
</evidence>
<evidence type="ECO:0000313" key="4">
    <source>
        <dbReference type="Proteomes" id="UP000636709"/>
    </source>
</evidence>
<accession>A0A835BX92</accession>
<feature type="region of interest" description="Disordered" evidence="1">
    <location>
        <begin position="66"/>
        <end position="100"/>
    </location>
</feature>
<comment type="caution">
    <text evidence="3">The sequence shown here is derived from an EMBL/GenBank/DDBJ whole genome shotgun (WGS) entry which is preliminary data.</text>
</comment>
<sequence length="169" mass="18046">MGGGTGDGGFALAVALAAALAFLFFLLLGALIARHFWRRRGDAVPASTRRGFVLFDVCFQDDTRRGAVRPPSAMERSQRRAPPEHGDSEAAAAAEDQEPDECEIARWRKIFGGPTRSLSTIEEGTEKGGTTAATTPAFCTPPASPDRREARALDVAYIAAKVKAHHHGS</sequence>
<gene>
    <name evidence="3" type="ORF">HU200_026212</name>
</gene>
<dbReference type="EMBL" id="JACEFO010001719">
    <property type="protein sequence ID" value="KAF8717099.1"/>
    <property type="molecule type" value="Genomic_DNA"/>
</dbReference>
<name>A0A835BX92_9POAL</name>
<dbReference type="Proteomes" id="UP000636709">
    <property type="component" value="Unassembled WGS sequence"/>
</dbReference>
<evidence type="ECO:0000256" key="2">
    <source>
        <dbReference type="SAM" id="Phobius"/>
    </source>
</evidence>
<keyword evidence="2" id="KW-0472">Membrane</keyword>
<feature type="transmembrane region" description="Helical" evidence="2">
    <location>
        <begin position="12"/>
        <end position="33"/>
    </location>
</feature>
<evidence type="ECO:0000256" key="1">
    <source>
        <dbReference type="SAM" id="MobiDB-lite"/>
    </source>
</evidence>
<reference evidence="3" key="1">
    <citation type="submission" date="2020-07" db="EMBL/GenBank/DDBJ databases">
        <title>Genome sequence and genetic diversity analysis of an under-domesticated orphan crop, white fonio (Digitaria exilis).</title>
        <authorList>
            <person name="Bennetzen J.L."/>
            <person name="Chen S."/>
            <person name="Ma X."/>
            <person name="Wang X."/>
            <person name="Yssel A.E.J."/>
            <person name="Chaluvadi S.R."/>
            <person name="Johnson M."/>
            <person name="Gangashetty P."/>
            <person name="Hamidou F."/>
            <person name="Sanogo M.D."/>
            <person name="Zwaenepoel A."/>
            <person name="Wallace J."/>
            <person name="Van De Peer Y."/>
            <person name="Van Deynze A."/>
        </authorList>
    </citation>
    <scope>NUCLEOTIDE SEQUENCE</scope>
    <source>
        <tissue evidence="3">Leaves</tissue>
    </source>
</reference>
<protein>
    <submittedName>
        <fullName evidence="3">Uncharacterized protein</fullName>
    </submittedName>
</protein>
<keyword evidence="4" id="KW-1185">Reference proteome</keyword>
<organism evidence="3 4">
    <name type="scientific">Digitaria exilis</name>
    <dbReference type="NCBI Taxonomy" id="1010633"/>
    <lineage>
        <taxon>Eukaryota</taxon>
        <taxon>Viridiplantae</taxon>
        <taxon>Streptophyta</taxon>
        <taxon>Embryophyta</taxon>
        <taxon>Tracheophyta</taxon>
        <taxon>Spermatophyta</taxon>
        <taxon>Magnoliopsida</taxon>
        <taxon>Liliopsida</taxon>
        <taxon>Poales</taxon>
        <taxon>Poaceae</taxon>
        <taxon>PACMAD clade</taxon>
        <taxon>Panicoideae</taxon>
        <taxon>Panicodae</taxon>
        <taxon>Paniceae</taxon>
        <taxon>Anthephorinae</taxon>
        <taxon>Digitaria</taxon>
    </lineage>
</organism>
<proteinExistence type="predicted"/>
<keyword evidence="2" id="KW-0812">Transmembrane</keyword>
<keyword evidence="2" id="KW-1133">Transmembrane helix</keyword>
<feature type="compositionally biased region" description="Low complexity" evidence="1">
    <location>
        <begin position="128"/>
        <end position="141"/>
    </location>
</feature>
<dbReference type="AlphaFoldDB" id="A0A835BX92"/>